<keyword evidence="2" id="KW-0808">Transferase</keyword>
<dbReference type="Pfam" id="PF00535">
    <property type="entry name" value="Glycos_transf_2"/>
    <property type="match status" value="1"/>
</dbReference>
<protein>
    <submittedName>
        <fullName evidence="4">Glycosyltransferase family 2 protein</fullName>
    </submittedName>
</protein>
<dbReference type="Gene3D" id="3.90.550.10">
    <property type="entry name" value="Spore Coat Polysaccharide Biosynthesis Protein SpsA, Chain A"/>
    <property type="match status" value="1"/>
</dbReference>
<evidence type="ECO:0000259" key="3">
    <source>
        <dbReference type="Pfam" id="PF00535"/>
    </source>
</evidence>
<dbReference type="RefSeq" id="WP_027951832.1">
    <property type="nucleotide sequence ID" value="NZ_JADU01000008.1"/>
</dbReference>
<name>A0ABV5ZHM7_9BACT</name>
<organism evidence="4 5">
    <name type="scientific">Hallella seregens ATCC 51272</name>
    <dbReference type="NCBI Taxonomy" id="1336250"/>
    <lineage>
        <taxon>Bacteria</taxon>
        <taxon>Pseudomonadati</taxon>
        <taxon>Bacteroidota</taxon>
        <taxon>Bacteroidia</taxon>
        <taxon>Bacteroidales</taxon>
        <taxon>Prevotellaceae</taxon>
        <taxon>Hallella</taxon>
    </lineage>
</organism>
<dbReference type="PANTHER" id="PTHR22916:SF51">
    <property type="entry name" value="GLYCOSYLTRANSFERASE EPSH-RELATED"/>
    <property type="match status" value="1"/>
</dbReference>
<dbReference type="CDD" id="cd00761">
    <property type="entry name" value="Glyco_tranf_GTA_type"/>
    <property type="match status" value="1"/>
</dbReference>
<evidence type="ECO:0000256" key="1">
    <source>
        <dbReference type="ARBA" id="ARBA00022676"/>
    </source>
</evidence>
<feature type="domain" description="Glycosyltransferase 2-like" evidence="3">
    <location>
        <begin position="5"/>
        <end position="111"/>
    </location>
</feature>
<keyword evidence="1" id="KW-0328">Glycosyltransferase</keyword>
<keyword evidence="5" id="KW-1185">Reference proteome</keyword>
<accession>A0ABV5ZHM7</accession>
<dbReference type="InterPro" id="IPR029044">
    <property type="entry name" value="Nucleotide-diphossugar_trans"/>
</dbReference>
<evidence type="ECO:0000313" key="5">
    <source>
        <dbReference type="Proteomes" id="UP001589688"/>
    </source>
</evidence>
<proteinExistence type="predicted"/>
<dbReference type="EMBL" id="JBHLZF010000001">
    <property type="protein sequence ID" value="MFB9896879.1"/>
    <property type="molecule type" value="Genomic_DNA"/>
</dbReference>
<reference evidence="4 5" key="1">
    <citation type="submission" date="2024-09" db="EMBL/GenBank/DDBJ databases">
        <authorList>
            <person name="Sun Q."/>
            <person name="Mori K."/>
        </authorList>
    </citation>
    <scope>NUCLEOTIDE SEQUENCE [LARGE SCALE GENOMIC DNA]</scope>
    <source>
        <strain evidence="4 5">ATCC 51272</strain>
    </source>
</reference>
<gene>
    <name evidence="4" type="ORF">ACFFK8_03380</name>
</gene>
<comment type="caution">
    <text evidence="4">The sequence shown here is derived from an EMBL/GenBank/DDBJ whole genome shotgun (WGS) entry which is preliminary data.</text>
</comment>
<dbReference type="InterPro" id="IPR001173">
    <property type="entry name" value="Glyco_trans_2-like"/>
</dbReference>
<evidence type="ECO:0000256" key="2">
    <source>
        <dbReference type="ARBA" id="ARBA00022679"/>
    </source>
</evidence>
<evidence type="ECO:0000313" key="4">
    <source>
        <dbReference type="EMBL" id="MFB9896879.1"/>
    </source>
</evidence>
<dbReference type="PANTHER" id="PTHR22916">
    <property type="entry name" value="GLYCOSYLTRANSFERASE"/>
    <property type="match status" value="1"/>
</dbReference>
<dbReference type="Proteomes" id="UP001589688">
    <property type="component" value="Unassembled WGS sequence"/>
</dbReference>
<sequence length="315" mass="36453">MTLLSILIPAYNAEQFLPRCLDSICGQDMAGTEVVIVDDGSTDGTLVLAQRYSHLHDNIRTYSKPNEGVGATRNRLLQEAKGEYVWFVDADDYVHEGCIPQICLALAEAPDTDMMTVLHDEETLHGSFEGSGEDYIVQGRFDGYLWSKIIKRSAIETNHIRFEADLCSQEDWLFLMQLYPMLRRVKTTHIMAYHYCDDNQNSVMRKPTRENIHRNVDNSLKTICHFGQLVSKYQGRRFCPAYRAWLNYSVSGFLFSLLPLDYTKTEVRAMLQIFRKKGLYPAGKAHRKKADLFLLLANREWVYLLLVNRWKKISY</sequence>
<dbReference type="SUPFAM" id="SSF53448">
    <property type="entry name" value="Nucleotide-diphospho-sugar transferases"/>
    <property type="match status" value="1"/>
</dbReference>